<dbReference type="EMBL" id="JAXCGZ010001945">
    <property type="protein sequence ID" value="KAK7084916.1"/>
    <property type="molecule type" value="Genomic_DNA"/>
</dbReference>
<feature type="compositionally biased region" description="Basic and acidic residues" evidence="1">
    <location>
        <begin position="181"/>
        <end position="207"/>
    </location>
</feature>
<feature type="region of interest" description="Disordered" evidence="1">
    <location>
        <begin position="553"/>
        <end position="573"/>
    </location>
</feature>
<evidence type="ECO:0000313" key="3">
    <source>
        <dbReference type="Proteomes" id="UP001381693"/>
    </source>
</evidence>
<feature type="compositionally biased region" description="Pro residues" evidence="1">
    <location>
        <begin position="265"/>
        <end position="276"/>
    </location>
</feature>
<feature type="compositionally biased region" description="Basic and acidic residues" evidence="1">
    <location>
        <begin position="497"/>
        <end position="515"/>
    </location>
</feature>
<keyword evidence="3" id="KW-1185">Reference proteome</keyword>
<organism evidence="2 3">
    <name type="scientific">Halocaridina rubra</name>
    <name type="common">Hawaiian red shrimp</name>
    <dbReference type="NCBI Taxonomy" id="373956"/>
    <lineage>
        <taxon>Eukaryota</taxon>
        <taxon>Metazoa</taxon>
        <taxon>Ecdysozoa</taxon>
        <taxon>Arthropoda</taxon>
        <taxon>Crustacea</taxon>
        <taxon>Multicrustacea</taxon>
        <taxon>Malacostraca</taxon>
        <taxon>Eumalacostraca</taxon>
        <taxon>Eucarida</taxon>
        <taxon>Decapoda</taxon>
        <taxon>Pleocyemata</taxon>
        <taxon>Caridea</taxon>
        <taxon>Atyoidea</taxon>
        <taxon>Atyidae</taxon>
        <taxon>Halocaridina</taxon>
    </lineage>
</organism>
<feature type="region of interest" description="Disordered" evidence="1">
    <location>
        <begin position="28"/>
        <end position="281"/>
    </location>
</feature>
<feature type="compositionally biased region" description="Polar residues" evidence="1">
    <location>
        <begin position="222"/>
        <end position="241"/>
    </location>
</feature>
<dbReference type="Proteomes" id="UP001381693">
    <property type="component" value="Unassembled WGS sequence"/>
</dbReference>
<reference evidence="2 3" key="1">
    <citation type="submission" date="2023-11" db="EMBL/GenBank/DDBJ databases">
        <title>Halocaridina rubra genome assembly.</title>
        <authorList>
            <person name="Smith C."/>
        </authorList>
    </citation>
    <scope>NUCLEOTIDE SEQUENCE [LARGE SCALE GENOMIC DNA]</scope>
    <source>
        <strain evidence="2">EP-1</strain>
        <tissue evidence="2">Whole</tissue>
    </source>
</reference>
<feature type="compositionally biased region" description="Polar residues" evidence="1">
    <location>
        <begin position="344"/>
        <end position="355"/>
    </location>
</feature>
<proteinExistence type="predicted"/>
<evidence type="ECO:0000313" key="2">
    <source>
        <dbReference type="EMBL" id="KAK7084916.1"/>
    </source>
</evidence>
<comment type="caution">
    <text evidence="2">The sequence shown here is derived from an EMBL/GenBank/DDBJ whole genome shotgun (WGS) entry which is preliminary data.</text>
</comment>
<feature type="compositionally biased region" description="Polar residues" evidence="1">
    <location>
        <begin position="144"/>
        <end position="160"/>
    </location>
</feature>
<dbReference type="AlphaFoldDB" id="A0AAN8XIM9"/>
<sequence>MPFYISSESIMVHEGAKTTSYDDLYLEEAQGGRTSDTQEKSTSSLDSRLRRLSARRTTSIIFGSGRTPEGVPNGMGDKNLSSDDDSGGFRSEGSDSDSGGFRTEATEREYTGKSRLRGILKTRRLRRSRKDRFEGQTAEFESHLSITSLDGKTDRVTSLVSGDDDDKNAPVKSSAITPRPDYSDRTREGTIETPRDTADDQQERAVRDPASYRLSPGRQVNGDVSQTSVVTPRQSQTSAIIHSQPPNPPPRSSSYLETRLKQLSPRPPPPPPPPVPERGVQTSSLLAQIRSLRQFERTRPTSSGSTVTPQAVTTYTSVTSITDKRIPGDLVELEEDIAILDSPGQRTITPRSPATPSRVKVTPSGITTPRDSWRSGPAIDAFVPSSPRVEMSQDLPDTGRYSHTVSPPPSSSLRSPTRPQFRKSSDIANLYLYGARGYRGRPLEHVSSISTSSDSALQEAEALRSYPLRYYRPPVPYSRRVLTGNVQKLTKRFEKSIAEGSSHVDSKDSSEEEHLTTSGRLRRLFRRYDTLRSSRASDFRYLTVGPSGDIIQRGPWPSTIHRTPPKSPKSPQITCNEPHCMIVIWYDKVGVKEGKPRKE</sequence>
<gene>
    <name evidence="2" type="ORF">SK128_007773</name>
</gene>
<feature type="compositionally biased region" description="Basic residues" evidence="1">
    <location>
        <begin position="114"/>
        <end position="130"/>
    </location>
</feature>
<feature type="region of interest" description="Disordered" evidence="1">
    <location>
        <begin position="497"/>
        <end position="516"/>
    </location>
</feature>
<feature type="region of interest" description="Disordered" evidence="1">
    <location>
        <begin position="344"/>
        <end position="420"/>
    </location>
</feature>
<protein>
    <submittedName>
        <fullName evidence="2">Uncharacterized protein</fullName>
    </submittedName>
</protein>
<evidence type="ECO:0000256" key="1">
    <source>
        <dbReference type="SAM" id="MobiDB-lite"/>
    </source>
</evidence>
<name>A0AAN8XIM9_HALRR</name>
<accession>A0AAN8XIM9</accession>